<dbReference type="Gene3D" id="2.60.40.420">
    <property type="entry name" value="Cupredoxins - blue copper proteins"/>
    <property type="match status" value="1"/>
</dbReference>
<reference evidence="10 11" key="1">
    <citation type="submission" date="2018-05" db="EMBL/GenBank/DDBJ databases">
        <title>Genomic Encyclopedia of Type Strains, Phase IV (KMG-V): Genome sequencing to study the core and pangenomes of soil and plant-associated prokaryotes.</title>
        <authorList>
            <person name="Whitman W."/>
        </authorList>
    </citation>
    <scope>NUCLEOTIDE SEQUENCE [LARGE SCALE GENOMIC DNA]</scope>
    <source>
        <strain evidence="10 11">SCZa-39</strain>
    </source>
</reference>
<dbReference type="InterPro" id="IPR000923">
    <property type="entry name" value="BlueCu_1"/>
</dbReference>
<feature type="domain" description="Blue (type 1) copper" evidence="9">
    <location>
        <begin position="30"/>
        <end position="107"/>
    </location>
</feature>
<dbReference type="PRINTS" id="PR00155">
    <property type="entry name" value="AMICYANIN"/>
</dbReference>
<dbReference type="Proteomes" id="UP000245712">
    <property type="component" value="Unassembled WGS sequence"/>
</dbReference>
<sequence>MNRLALAARGAAATACIAVAGLAVADPAVITIEQMQFAPPSVTIHVGDTVMWVNRDLVTHNVSEKAKGFDSGSIAPAGSWRYTATRPGHYYYTCRFHPAMRGIVIVEPK</sequence>
<evidence type="ECO:0000256" key="8">
    <source>
        <dbReference type="SAM" id="SignalP"/>
    </source>
</evidence>
<comment type="caution">
    <text evidence="10">The sequence shown here is derived from an EMBL/GenBank/DDBJ whole genome shotgun (WGS) entry which is preliminary data.</text>
</comment>
<organism evidence="10 11">
    <name type="scientific">Paraburkholderia unamae</name>
    <dbReference type="NCBI Taxonomy" id="219649"/>
    <lineage>
        <taxon>Bacteria</taxon>
        <taxon>Pseudomonadati</taxon>
        <taxon>Pseudomonadota</taxon>
        <taxon>Betaproteobacteria</taxon>
        <taxon>Burkholderiales</taxon>
        <taxon>Burkholderiaceae</taxon>
        <taxon>Paraburkholderia</taxon>
    </lineage>
</organism>
<evidence type="ECO:0000256" key="5">
    <source>
        <dbReference type="ARBA" id="ARBA00022764"/>
    </source>
</evidence>
<feature type="chain" id="PRO_5046365497" evidence="8">
    <location>
        <begin position="26"/>
        <end position="109"/>
    </location>
</feature>
<feature type="signal peptide" evidence="8">
    <location>
        <begin position="1"/>
        <end position="25"/>
    </location>
</feature>
<dbReference type="InterPro" id="IPR002386">
    <property type="entry name" value="Amicyanin/Pseudoazurin"/>
</dbReference>
<keyword evidence="8" id="KW-0732">Signal</keyword>
<dbReference type="RefSeq" id="WP_112174930.1">
    <property type="nucleotide sequence ID" value="NZ_CAJZAT010000192.1"/>
</dbReference>
<proteinExistence type="predicted"/>
<dbReference type="PANTHER" id="PTHR36507:SF1">
    <property type="entry name" value="BLL1555 PROTEIN"/>
    <property type="match status" value="1"/>
</dbReference>
<accession>A0ABX5KU65</accession>
<evidence type="ECO:0000259" key="9">
    <source>
        <dbReference type="Pfam" id="PF00127"/>
    </source>
</evidence>
<dbReference type="EMBL" id="QEOB01000003">
    <property type="protein sequence ID" value="PVX85565.1"/>
    <property type="molecule type" value="Genomic_DNA"/>
</dbReference>
<evidence type="ECO:0000256" key="4">
    <source>
        <dbReference type="ARBA" id="ARBA00022723"/>
    </source>
</evidence>
<dbReference type="CDD" id="cd13921">
    <property type="entry name" value="Amicyanin"/>
    <property type="match status" value="1"/>
</dbReference>
<keyword evidence="3" id="KW-0813">Transport</keyword>
<comment type="subcellular location">
    <subcellularLocation>
        <location evidence="2">Periplasm</location>
    </subcellularLocation>
</comment>
<keyword evidence="11" id="KW-1185">Reference proteome</keyword>
<keyword evidence="5" id="KW-0574">Periplasm</keyword>
<gene>
    <name evidence="10" type="ORF">C7402_103142</name>
</gene>
<keyword evidence="4" id="KW-0479">Metal-binding</keyword>
<comment type="cofactor">
    <cofactor evidence="1">
        <name>Cu cation</name>
        <dbReference type="ChEBI" id="CHEBI:23378"/>
    </cofactor>
</comment>
<name>A0ABX5KU65_9BURK</name>
<evidence type="ECO:0000256" key="3">
    <source>
        <dbReference type="ARBA" id="ARBA00022448"/>
    </source>
</evidence>
<dbReference type="Pfam" id="PF00127">
    <property type="entry name" value="Copper-bind"/>
    <property type="match status" value="1"/>
</dbReference>
<evidence type="ECO:0000256" key="1">
    <source>
        <dbReference type="ARBA" id="ARBA00001935"/>
    </source>
</evidence>
<keyword evidence="7" id="KW-0186">Copper</keyword>
<protein>
    <submittedName>
        <fullName evidence="10">Plastocyanin</fullName>
    </submittedName>
</protein>
<dbReference type="InterPro" id="IPR008972">
    <property type="entry name" value="Cupredoxin"/>
</dbReference>
<evidence type="ECO:0000256" key="2">
    <source>
        <dbReference type="ARBA" id="ARBA00004418"/>
    </source>
</evidence>
<evidence type="ECO:0000313" key="11">
    <source>
        <dbReference type="Proteomes" id="UP000245712"/>
    </source>
</evidence>
<evidence type="ECO:0000256" key="6">
    <source>
        <dbReference type="ARBA" id="ARBA00022982"/>
    </source>
</evidence>
<dbReference type="PANTHER" id="PTHR36507">
    <property type="entry name" value="BLL1555 PROTEIN"/>
    <property type="match status" value="1"/>
</dbReference>
<dbReference type="InterPro" id="IPR052721">
    <property type="entry name" value="ET_Amicyanin"/>
</dbReference>
<evidence type="ECO:0000313" key="10">
    <source>
        <dbReference type="EMBL" id="PVX85565.1"/>
    </source>
</evidence>
<evidence type="ECO:0000256" key="7">
    <source>
        <dbReference type="ARBA" id="ARBA00023008"/>
    </source>
</evidence>
<dbReference type="SUPFAM" id="SSF49503">
    <property type="entry name" value="Cupredoxins"/>
    <property type="match status" value="1"/>
</dbReference>
<dbReference type="InterPro" id="IPR035668">
    <property type="entry name" value="Amicyanin"/>
</dbReference>
<keyword evidence="6" id="KW-0249">Electron transport</keyword>